<dbReference type="eggNOG" id="COG1853">
    <property type="taxonomic scope" value="Bacteria"/>
</dbReference>
<protein>
    <recommendedName>
        <fullName evidence="5">Flavin reductase like domain-containing protein</fullName>
    </recommendedName>
</protein>
<feature type="domain" description="Flavin reductase like" evidence="5">
    <location>
        <begin position="19"/>
        <end position="174"/>
    </location>
</feature>
<dbReference type="PANTHER" id="PTHR33798:SF5">
    <property type="entry name" value="FLAVIN REDUCTASE LIKE DOMAIN-CONTAINING PROTEIN"/>
    <property type="match status" value="1"/>
</dbReference>
<dbReference type="GO" id="GO:0016646">
    <property type="term" value="F:oxidoreductase activity, acting on the CH-NH group of donors, NAD or NADP as acceptor"/>
    <property type="evidence" value="ECO:0007669"/>
    <property type="project" value="UniProtKB-ARBA"/>
</dbReference>
<dbReference type="PANTHER" id="PTHR33798">
    <property type="entry name" value="FLAVOPROTEIN OXYGENASE"/>
    <property type="match status" value="1"/>
</dbReference>
<organism evidence="6 7">
    <name type="scientific">Sphingobium yanoikuyae</name>
    <name type="common">Sphingomonas yanoikuyae</name>
    <dbReference type="NCBI Taxonomy" id="13690"/>
    <lineage>
        <taxon>Bacteria</taxon>
        <taxon>Pseudomonadati</taxon>
        <taxon>Pseudomonadota</taxon>
        <taxon>Alphaproteobacteria</taxon>
        <taxon>Sphingomonadales</taxon>
        <taxon>Sphingomonadaceae</taxon>
        <taxon>Sphingobium</taxon>
    </lineage>
</organism>
<dbReference type="EMBL" id="JGVR01000015">
    <property type="protein sequence ID" value="KEZ18498.1"/>
    <property type="molecule type" value="Genomic_DNA"/>
</dbReference>
<keyword evidence="2" id="KW-0285">Flavoprotein</keyword>
<proteinExistence type="inferred from homology"/>
<evidence type="ECO:0000256" key="3">
    <source>
        <dbReference type="ARBA" id="ARBA00022643"/>
    </source>
</evidence>
<dbReference type="PATRIC" id="fig|13690.10.peg.2594"/>
<dbReference type="STRING" id="13690.AX777_12025"/>
<dbReference type="InterPro" id="IPR012349">
    <property type="entry name" value="Split_barrel_FMN-bd"/>
</dbReference>
<dbReference type="SMART" id="SM00903">
    <property type="entry name" value="Flavin_Reduct"/>
    <property type="match status" value="1"/>
</dbReference>
<dbReference type="GO" id="GO:0010181">
    <property type="term" value="F:FMN binding"/>
    <property type="evidence" value="ECO:0007669"/>
    <property type="project" value="InterPro"/>
</dbReference>
<dbReference type="RefSeq" id="WP_037519824.1">
    <property type="nucleotide sequence ID" value="NZ_JGVR01000015.1"/>
</dbReference>
<dbReference type="Proteomes" id="UP000028534">
    <property type="component" value="Unassembled WGS sequence"/>
</dbReference>
<sequence length="213" mass="23372">MQFDMRSLPMATRYKIVNSTITPRPIAWITTRSEAGVVNAAPYSFFNCVGTEPPLVALGLLKEPVSRGLKNTAANIIATGEFVVNLVCEDDAEKMNHCSVDAPADVSEIDYAGIETAPSVLVAPPLIASSPVSFECRKVAAMDIGTMQSVIIGEIVMAHIRDEFITDRERVYFDTPAMKLIGRTHGSGWYVRNGDSFQMDRPRYDPARLTGKE</sequence>
<dbReference type="Gene3D" id="2.30.110.10">
    <property type="entry name" value="Electron Transport, Fmn-binding Protein, Chain A"/>
    <property type="match status" value="1"/>
</dbReference>
<evidence type="ECO:0000313" key="6">
    <source>
        <dbReference type="EMBL" id="KEZ18498.1"/>
    </source>
</evidence>
<name>A0A084EKK6_SPHYA</name>
<dbReference type="AlphaFoldDB" id="A0A084EKK6"/>
<dbReference type="InterPro" id="IPR002563">
    <property type="entry name" value="Flavin_Rdtase-like_dom"/>
</dbReference>
<reference evidence="6 7" key="1">
    <citation type="submission" date="2014-03" db="EMBL/GenBank/DDBJ databases">
        <title>Genome sequence of Sphingobium yanoikuyae B1.</title>
        <authorList>
            <person name="Gan H.M."/>
            <person name="Gan H.Y."/>
            <person name="Savka M.A."/>
        </authorList>
    </citation>
    <scope>NUCLEOTIDE SEQUENCE [LARGE SCALE GENOMIC DNA]</scope>
    <source>
        <strain evidence="6 7">B1</strain>
    </source>
</reference>
<dbReference type="Pfam" id="PF01613">
    <property type="entry name" value="Flavin_Reduct"/>
    <property type="match status" value="1"/>
</dbReference>
<comment type="caution">
    <text evidence="6">The sequence shown here is derived from an EMBL/GenBank/DDBJ whole genome shotgun (WGS) entry which is preliminary data.</text>
</comment>
<gene>
    <name evidence="6" type="ORF">CP98_02528</name>
</gene>
<comment type="cofactor">
    <cofactor evidence="1">
        <name>FMN</name>
        <dbReference type="ChEBI" id="CHEBI:58210"/>
    </cofactor>
</comment>
<accession>A0A084EKK6</accession>
<evidence type="ECO:0000256" key="4">
    <source>
        <dbReference type="ARBA" id="ARBA00038054"/>
    </source>
</evidence>
<keyword evidence="3" id="KW-0288">FMN</keyword>
<comment type="similarity">
    <text evidence="4">Belongs to the flavoredoxin family.</text>
</comment>
<evidence type="ECO:0000259" key="5">
    <source>
        <dbReference type="SMART" id="SM00903"/>
    </source>
</evidence>
<evidence type="ECO:0000313" key="7">
    <source>
        <dbReference type="Proteomes" id="UP000028534"/>
    </source>
</evidence>
<evidence type="ECO:0000256" key="1">
    <source>
        <dbReference type="ARBA" id="ARBA00001917"/>
    </source>
</evidence>
<evidence type="ECO:0000256" key="2">
    <source>
        <dbReference type="ARBA" id="ARBA00022630"/>
    </source>
</evidence>
<dbReference type="SUPFAM" id="SSF50475">
    <property type="entry name" value="FMN-binding split barrel"/>
    <property type="match status" value="1"/>
</dbReference>